<gene>
    <name evidence="3" type="ORF">SAMN05443636_1221</name>
</gene>
<evidence type="ECO:0000259" key="2">
    <source>
        <dbReference type="Pfam" id="PF22751"/>
    </source>
</evidence>
<sequence>MALYDTALGALDRDSADVPSRARLIGVPAESPRRLRAVVDEVRPALAPPPALLDDHADAAAAFRIDGLCESGAHNAAWDRVDFAERYRDHLATDPDAQTTVDALRADLAAGDDLALVGPESTDELRSHRTVLRAVLTDEEGGPDADTDRSGGTAD</sequence>
<dbReference type="InterPro" id="IPR054495">
    <property type="entry name" value="DUF488-N3a"/>
</dbReference>
<evidence type="ECO:0000313" key="4">
    <source>
        <dbReference type="Proteomes" id="UP000184357"/>
    </source>
</evidence>
<evidence type="ECO:0000313" key="3">
    <source>
        <dbReference type="EMBL" id="SHG83171.1"/>
    </source>
</evidence>
<name>A0A1M5N0V4_9EURY</name>
<dbReference type="OrthoDB" id="200377at2157"/>
<dbReference type="RefSeq" id="WP_073307499.1">
    <property type="nucleotide sequence ID" value="NZ_FQWV01000002.1"/>
</dbReference>
<reference evidence="3 4" key="1">
    <citation type="submission" date="2016-11" db="EMBL/GenBank/DDBJ databases">
        <authorList>
            <person name="Jaros S."/>
            <person name="Januszkiewicz K."/>
            <person name="Wedrychowicz H."/>
        </authorList>
    </citation>
    <scope>NUCLEOTIDE SEQUENCE [LARGE SCALE GENOMIC DNA]</scope>
    <source>
        <strain evidence="3 4">DSM 9297</strain>
    </source>
</reference>
<keyword evidence="4" id="KW-1185">Reference proteome</keyword>
<dbReference type="AlphaFoldDB" id="A0A1M5N0V4"/>
<protein>
    <recommendedName>
        <fullName evidence="2">DUF488 domain-containing protein</fullName>
    </recommendedName>
</protein>
<dbReference type="Proteomes" id="UP000184357">
    <property type="component" value="Unassembled WGS sequence"/>
</dbReference>
<proteinExistence type="predicted"/>
<evidence type="ECO:0000256" key="1">
    <source>
        <dbReference type="SAM" id="MobiDB-lite"/>
    </source>
</evidence>
<feature type="region of interest" description="Disordered" evidence="1">
    <location>
        <begin position="135"/>
        <end position="155"/>
    </location>
</feature>
<dbReference type="EMBL" id="FQWV01000002">
    <property type="protein sequence ID" value="SHG83171.1"/>
    <property type="molecule type" value="Genomic_DNA"/>
</dbReference>
<accession>A0A1M5N0V4</accession>
<feature type="domain" description="DUF488" evidence="2">
    <location>
        <begin position="25"/>
        <end position="138"/>
    </location>
</feature>
<dbReference type="Pfam" id="PF22751">
    <property type="entry name" value="DUF488-N3a"/>
    <property type="match status" value="1"/>
</dbReference>
<dbReference type="STRING" id="43928.SAMN05443636_1221"/>
<organism evidence="3 4">
    <name type="scientific">Halobaculum gomorrense</name>
    <dbReference type="NCBI Taxonomy" id="43928"/>
    <lineage>
        <taxon>Archaea</taxon>
        <taxon>Methanobacteriati</taxon>
        <taxon>Methanobacteriota</taxon>
        <taxon>Stenosarchaea group</taxon>
        <taxon>Halobacteria</taxon>
        <taxon>Halobacteriales</taxon>
        <taxon>Haloferacaceae</taxon>
        <taxon>Halobaculum</taxon>
    </lineage>
</organism>